<evidence type="ECO:0000313" key="2">
    <source>
        <dbReference type="EMBL" id="KAK2160619.1"/>
    </source>
</evidence>
<proteinExistence type="predicted"/>
<sequence>MCANRTSGFTHYDAAIYAADTFERAWHRMATILERAWIALHMDEKLEALKQYTIDHPIMTLGAVLTFCMCSIPITCFLFFVMGSLFLTFLGFIFVEGFLLTLASVLLGGALFIVGMLSIGASSILAVAWCVLTAGTGCFTAIKSKIMTTRYSPRHSLFSFLSYEHTNGECVKELGPVKAE</sequence>
<feature type="transmembrane region" description="Helical" evidence="1">
    <location>
        <begin position="89"/>
        <end position="113"/>
    </location>
</feature>
<comment type="caution">
    <text evidence="2">The sequence shown here is derived from an EMBL/GenBank/DDBJ whole genome shotgun (WGS) entry which is preliminary data.</text>
</comment>
<reference evidence="2" key="1">
    <citation type="journal article" date="2023" name="Mol. Biol. Evol.">
        <title>Third-Generation Sequencing Reveals the Adaptive Role of the Epigenome in Three Deep-Sea Polychaetes.</title>
        <authorList>
            <person name="Perez M."/>
            <person name="Aroh O."/>
            <person name="Sun Y."/>
            <person name="Lan Y."/>
            <person name="Juniper S.K."/>
            <person name="Young C.R."/>
            <person name="Angers B."/>
            <person name="Qian P.Y."/>
        </authorList>
    </citation>
    <scope>NUCLEOTIDE SEQUENCE</scope>
    <source>
        <strain evidence="2">P08H-3</strain>
    </source>
</reference>
<dbReference type="Pfam" id="PF16015">
    <property type="entry name" value="Promethin"/>
    <property type="match status" value="1"/>
</dbReference>
<name>A0AAD9JX21_9ANNE</name>
<feature type="transmembrane region" description="Helical" evidence="1">
    <location>
        <begin position="58"/>
        <end position="82"/>
    </location>
</feature>
<evidence type="ECO:0008006" key="4">
    <source>
        <dbReference type="Google" id="ProtNLM"/>
    </source>
</evidence>
<protein>
    <recommendedName>
        <fullName evidence="4">Promethin</fullName>
    </recommendedName>
</protein>
<keyword evidence="1" id="KW-0812">Transmembrane</keyword>
<dbReference type="AlphaFoldDB" id="A0AAD9JX21"/>
<dbReference type="EMBL" id="JAODUP010000129">
    <property type="protein sequence ID" value="KAK2160619.1"/>
    <property type="molecule type" value="Genomic_DNA"/>
</dbReference>
<evidence type="ECO:0000256" key="1">
    <source>
        <dbReference type="SAM" id="Phobius"/>
    </source>
</evidence>
<feature type="transmembrane region" description="Helical" evidence="1">
    <location>
        <begin position="119"/>
        <end position="142"/>
    </location>
</feature>
<keyword evidence="1" id="KW-0472">Membrane</keyword>
<keyword evidence="3" id="KW-1185">Reference proteome</keyword>
<evidence type="ECO:0000313" key="3">
    <source>
        <dbReference type="Proteomes" id="UP001208570"/>
    </source>
</evidence>
<accession>A0AAD9JX21</accession>
<organism evidence="2 3">
    <name type="scientific">Paralvinella palmiformis</name>
    <dbReference type="NCBI Taxonomy" id="53620"/>
    <lineage>
        <taxon>Eukaryota</taxon>
        <taxon>Metazoa</taxon>
        <taxon>Spiralia</taxon>
        <taxon>Lophotrochozoa</taxon>
        <taxon>Annelida</taxon>
        <taxon>Polychaeta</taxon>
        <taxon>Sedentaria</taxon>
        <taxon>Canalipalpata</taxon>
        <taxon>Terebellida</taxon>
        <taxon>Terebelliformia</taxon>
        <taxon>Alvinellidae</taxon>
        <taxon>Paralvinella</taxon>
    </lineage>
</organism>
<keyword evidence="1" id="KW-1133">Transmembrane helix</keyword>
<gene>
    <name evidence="2" type="ORF">LSH36_129g03011</name>
</gene>
<dbReference type="Proteomes" id="UP001208570">
    <property type="component" value="Unassembled WGS sequence"/>
</dbReference>